<gene>
    <name evidence="12" type="primary">RAD54L2</name>
</gene>
<dbReference type="CDD" id="cd18069">
    <property type="entry name" value="DEXHc_ARIP4"/>
    <property type="match status" value="1"/>
</dbReference>
<dbReference type="SUPFAM" id="SSF52540">
    <property type="entry name" value="P-loop containing nucleoside triphosphate hydrolases"/>
    <property type="match status" value="2"/>
</dbReference>
<accession>A0A669E1E6</accession>
<keyword evidence="7" id="KW-0238">DNA-binding</keyword>
<feature type="domain" description="Helicase ATP-binding" evidence="10">
    <location>
        <begin position="154"/>
        <end position="374"/>
    </location>
</feature>
<reference evidence="12" key="3">
    <citation type="submission" date="2025-09" db="UniProtKB">
        <authorList>
            <consortium name="Ensembl"/>
        </authorList>
    </citation>
    <scope>IDENTIFICATION</scope>
</reference>
<dbReference type="PROSITE" id="PS51192">
    <property type="entry name" value="HELICASE_ATP_BIND_1"/>
    <property type="match status" value="1"/>
</dbReference>
<evidence type="ECO:0000256" key="8">
    <source>
        <dbReference type="ARBA" id="ARBA00023242"/>
    </source>
</evidence>
<keyword evidence="3" id="KW-0547">Nucleotide-binding</keyword>
<dbReference type="InterPro" id="IPR027417">
    <property type="entry name" value="P-loop_NTPase"/>
</dbReference>
<evidence type="ECO:0000256" key="3">
    <source>
        <dbReference type="ARBA" id="ARBA00022741"/>
    </source>
</evidence>
<organism evidence="12 13">
    <name type="scientific">Oreochromis niloticus</name>
    <name type="common">Nile tilapia</name>
    <name type="synonym">Tilapia nilotica</name>
    <dbReference type="NCBI Taxonomy" id="8128"/>
    <lineage>
        <taxon>Eukaryota</taxon>
        <taxon>Metazoa</taxon>
        <taxon>Chordata</taxon>
        <taxon>Craniata</taxon>
        <taxon>Vertebrata</taxon>
        <taxon>Euteleostomi</taxon>
        <taxon>Actinopterygii</taxon>
        <taxon>Neopterygii</taxon>
        <taxon>Teleostei</taxon>
        <taxon>Neoteleostei</taxon>
        <taxon>Acanthomorphata</taxon>
        <taxon>Ovalentaria</taxon>
        <taxon>Cichlomorphae</taxon>
        <taxon>Cichliformes</taxon>
        <taxon>Cichlidae</taxon>
        <taxon>African cichlids</taxon>
        <taxon>Pseudocrenilabrinae</taxon>
        <taxon>Oreochromini</taxon>
        <taxon>Oreochromis</taxon>
    </lineage>
</organism>
<keyword evidence="8" id="KW-0539">Nucleus</keyword>
<keyword evidence="4" id="KW-0378">Hydrolase</keyword>
<evidence type="ECO:0000256" key="7">
    <source>
        <dbReference type="ARBA" id="ARBA00023125"/>
    </source>
</evidence>
<dbReference type="SMART" id="SM00490">
    <property type="entry name" value="HELICc"/>
    <property type="match status" value="1"/>
</dbReference>
<feature type="compositionally biased region" description="Polar residues" evidence="9">
    <location>
        <begin position="890"/>
        <end position="903"/>
    </location>
</feature>
<dbReference type="AlphaFoldDB" id="A0A669E1E6"/>
<feature type="region of interest" description="Disordered" evidence="9">
    <location>
        <begin position="1204"/>
        <end position="1259"/>
    </location>
</feature>
<feature type="compositionally biased region" description="Low complexity" evidence="9">
    <location>
        <begin position="1207"/>
        <end position="1228"/>
    </location>
</feature>
<comment type="similarity">
    <text evidence="2">Belongs to the SNF2/RAD54 helicase family.</text>
</comment>
<feature type="compositionally biased region" description="Polar residues" evidence="9">
    <location>
        <begin position="856"/>
        <end position="866"/>
    </location>
</feature>
<dbReference type="InterPro" id="IPR044573">
    <property type="entry name" value="ARIP4_DEXHc"/>
</dbReference>
<dbReference type="Pfam" id="PF00271">
    <property type="entry name" value="Helicase_C"/>
    <property type="match status" value="1"/>
</dbReference>
<dbReference type="GO" id="GO:0004386">
    <property type="term" value="F:helicase activity"/>
    <property type="evidence" value="ECO:0007669"/>
    <property type="project" value="UniProtKB-KW"/>
</dbReference>
<dbReference type="InterPro" id="IPR038718">
    <property type="entry name" value="SNF2-like_sf"/>
</dbReference>
<feature type="domain" description="Helicase C-terminal" evidence="11">
    <location>
        <begin position="571"/>
        <end position="747"/>
    </location>
</feature>
<dbReference type="PROSITE" id="PS51194">
    <property type="entry name" value="HELICASE_CTER"/>
    <property type="match status" value="1"/>
</dbReference>
<dbReference type="GO" id="GO:0003677">
    <property type="term" value="F:DNA binding"/>
    <property type="evidence" value="ECO:0007669"/>
    <property type="project" value="UniProtKB-KW"/>
</dbReference>
<dbReference type="Gene3D" id="1.20.120.850">
    <property type="entry name" value="SWI2/SNF2 ATPases, N-terminal domain"/>
    <property type="match status" value="1"/>
</dbReference>
<keyword evidence="6" id="KW-0067">ATP-binding</keyword>
<dbReference type="InterPro" id="IPR044574">
    <property type="entry name" value="ARIP4-like"/>
</dbReference>
<evidence type="ECO:0000256" key="6">
    <source>
        <dbReference type="ARBA" id="ARBA00022840"/>
    </source>
</evidence>
<reference evidence="13" key="1">
    <citation type="submission" date="2012-01" db="EMBL/GenBank/DDBJ databases">
        <title>The Genome Sequence of Oreochromis niloticus (Nile Tilapia).</title>
        <authorList>
            <consortium name="Broad Institute Genome Assembly Team"/>
            <consortium name="Broad Institute Sequencing Platform"/>
            <person name="Di Palma F."/>
            <person name="Johnson J."/>
            <person name="Lander E.S."/>
            <person name="Lindblad-Toh K."/>
        </authorList>
    </citation>
    <scope>NUCLEOTIDE SEQUENCE [LARGE SCALE GENOMIC DNA]</scope>
</reference>
<protein>
    <submittedName>
        <fullName evidence="12">RAD54 like 2</fullName>
    </submittedName>
</protein>
<proteinExistence type="inferred from homology"/>
<dbReference type="PANTHER" id="PTHR45797">
    <property type="entry name" value="RAD54-LIKE"/>
    <property type="match status" value="1"/>
</dbReference>
<keyword evidence="13" id="KW-1185">Reference proteome</keyword>
<dbReference type="Proteomes" id="UP000005207">
    <property type="component" value="Linkage group LG20"/>
</dbReference>
<evidence type="ECO:0000259" key="11">
    <source>
        <dbReference type="PROSITE" id="PS51194"/>
    </source>
</evidence>
<evidence type="ECO:0000256" key="5">
    <source>
        <dbReference type="ARBA" id="ARBA00022806"/>
    </source>
</evidence>
<dbReference type="InterPro" id="IPR001650">
    <property type="entry name" value="Helicase_C-like"/>
</dbReference>
<dbReference type="GO" id="GO:0005634">
    <property type="term" value="C:nucleus"/>
    <property type="evidence" value="ECO:0007669"/>
    <property type="project" value="UniProtKB-SubCell"/>
</dbReference>
<keyword evidence="5" id="KW-0347">Helicase</keyword>
<feature type="region of interest" description="Disordered" evidence="9">
    <location>
        <begin position="511"/>
        <end position="536"/>
    </location>
</feature>
<evidence type="ECO:0000256" key="9">
    <source>
        <dbReference type="SAM" id="MobiDB-lite"/>
    </source>
</evidence>
<comment type="subcellular location">
    <subcellularLocation>
        <location evidence="1">Nucleus</location>
    </subcellularLocation>
</comment>
<evidence type="ECO:0000259" key="10">
    <source>
        <dbReference type="PROSITE" id="PS51192"/>
    </source>
</evidence>
<dbReference type="PANTHER" id="PTHR45797:SF1">
    <property type="entry name" value="HELICASE ARIP4"/>
    <property type="match status" value="1"/>
</dbReference>
<dbReference type="SMART" id="SM00487">
    <property type="entry name" value="DEXDc"/>
    <property type="match status" value="1"/>
</dbReference>
<evidence type="ECO:0000256" key="4">
    <source>
        <dbReference type="ARBA" id="ARBA00022801"/>
    </source>
</evidence>
<dbReference type="InterPro" id="IPR000330">
    <property type="entry name" value="SNF2_N"/>
</dbReference>
<dbReference type="CDD" id="cd18793">
    <property type="entry name" value="SF2_C_SNF"/>
    <property type="match status" value="1"/>
</dbReference>
<dbReference type="GO" id="GO:0005524">
    <property type="term" value="F:ATP binding"/>
    <property type="evidence" value="ECO:0007669"/>
    <property type="project" value="UniProtKB-KW"/>
</dbReference>
<evidence type="ECO:0000313" key="13">
    <source>
        <dbReference type="Proteomes" id="UP000005207"/>
    </source>
</evidence>
<dbReference type="Gene3D" id="3.40.50.10810">
    <property type="entry name" value="Tandem AAA-ATPase domain"/>
    <property type="match status" value="1"/>
</dbReference>
<dbReference type="Ensembl" id="ENSONIT00000055967.1">
    <property type="protein sequence ID" value="ENSONIP00000066870.1"/>
    <property type="gene ID" value="ENSONIG00000001663.2"/>
</dbReference>
<evidence type="ECO:0000313" key="12">
    <source>
        <dbReference type="Ensembl" id="ENSONIP00000066870.1"/>
    </source>
</evidence>
<evidence type="ECO:0000256" key="2">
    <source>
        <dbReference type="ARBA" id="ARBA00007025"/>
    </source>
</evidence>
<dbReference type="InterPro" id="IPR049730">
    <property type="entry name" value="SNF2/RAD54-like_C"/>
</dbReference>
<reference evidence="12" key="2">
    <citation type="submission" date="2025-08" db="UniProtKB">
        <authorList>
            <consortium name="Ensembl"/>
        </authorList>
    </citation>
    <scope>IDENTIFICATION</scope>
</reference>
<dbReference type="GO" id="GO:0016887">
    <property type="term" value="F:ATP hydrolysis activity"/>
    <property type="evidence" value="ECO:0007669"/>
    <property type="project" value="InterPro"/>
</dbReference>
<sequence length="1259" mass="138014">MKGGEGKGDERRECVSVCVGGRSEWVCGAIKPANPGYEPEHTHITNTHTFTTVAHVCVLSLPCADVIDLSSGEDDSIVHVSESTAEEEESEPSGAHINDALNQPDARGRVLVNLNHPTTEEDLFLSPQLARAVKPHQIGGIRFLYDNLVESVERFSSSSGFGCILAHSMGLGKTLQVISFIDVLFRHTQAHTVLAIVPVNTLQNWLSEFNTWVPPPEALPPDPDPAVVTPRTFKVHILNDEHKNTTARAKVVEDWARDGGVLLMGYEMYRLLSLKKSFVAGRKKKSKKAAGPVVIDLDEEDRQQELLKGIEKALARPGPDVVICDEGHRIKNCHASTSQALKNIRTRRRVVLTGYPLQNNLIEYWCMVDFVRPDFLGTRQEFSNMFERPILNGQCVDSTPQDIQLMRYRSHVLHSLLEGFVQRRGHDVLKDQLPSKEEHVILVRLCPLQRALYTEFMNRFREAGNTGWLSLNPLKAFCVCCKIWNHPDVLYEALQKENLASDQDLDLDDITSTGRCPAAPNQKPKNLDNPNPVGGLSLNQLQEKANQVITYEWAKDIMTDYKPGILENSAKMVLLFHLIEESVRKGDKLLVFSQSLSTLTVIEEFLAKRPVPPSPNVPSRDRPNQNWVRNLNYYRLDGSTTASERERLINQFNDPSNTSAWVFLLSTRAGCLGVNLIGANRVVVFDASWNPCHDAQAVCRVYRYGQRKPCHIYRLVCDFTLEKKIYDRQISKQGMSDRVVDDLNPVLTFTRREVESLLHFVEEEPDPSSIHLQPNDRMESVLRKALHLYPHLITKQPFPHESLLIDRRELKLSNAEKKAAKKGYEDEKKASVPYTRPSYAHYYPASDQSLTNIPAFSQRNWRPPTSTEEKPVASVRPVQSTPGSMMPRQASASSAPGNDSSKSSLGGFPVNCLQKAGVFVQKIVTTTDIVIPGTNNSTDVQARITAGESIHVIRGTKGTYIRTSDGRIFAIRAANKAKSVEESSAAPPKDLQAPPPEVPTHVSNGCLSPKTVPRPLSPDSPEIINELQRYTSGAGAGGSAGSAVHPGNLNLRTGSKRKASTPSLDERANKQPSAGKHSSAPVASQGFPFSGGYGLPPMGLNSAMLGGSLGHPLFMGAGSHYFQPPHTQLSDPSYMYQDRHGSLSGALPPFMLSSNMPGMAGMLPPGFPLSYSPSLASLYTSSMLPGGVSGPAATPGPAGASFLSQYPPTAASSSASSSPSSFSPSARSEGQRGPVQVNGGNVSSISSSDEDDVIEVRGQ</sequence>
<dbReference type="GeneTree" id="ENSGT00940000155763"/>
<dbReference type="InterPro" id="IPR014001">
    <property type="entry name" value="Helicase_ATP-bd"/>
</dbReference>
<evidence type="ECO:0000256" key="1">
    <source>
        <dbReference type="ARBA" id="ARBA00004123"/>
    </source>
</evidence>
<feature type="region of interest" description="Disordered" evidence="9">
    <location>
        <begin position="979"/>
        <end position="1083"/>
    </location>
</feature>
<dbReference type="Gene3D" id="3.40.50.300">
    <property type="entry name" value="P-loop containing nucleotide triphosphate hydrolases"/>
    <property type="match status" value="2"/>
</dbReference>
<dbReference type="Pfam" id="PF00176">
    <property type="entry name" value="SNF2-rel_dom"/>
    <property type="match status" value="1"/>
</dbReference>
<name>A0A669E1E6_ORENI</name>
<feature type="region of interest" description="Disordered" evidence="9">
    <location>
        <begin position="856"/>
        <end position="903"/>
    </location>
</feature>